<keyword evidence="2 3" id="KW-0472">Membrane</keyword>
<accession>A0ABT0IH30</accession>
<name>A0ABT0IH30_9ACTN</name>
<evidence type="ECO:0000313" key="5">
    <source>
        <dbReference type="Proteomes" id="UP001522868"/>
    </source>
</evidence>
<keyword evidence="3" id="KW-0812">Transmembrane</keyword>
<reference evidence="4 5" key="1">
    <citation type="submission" date="2022-04" db="EMBL/GenBank/DDBJ databases">
        <title>Streptomyces sp. nov. LCR6-01 isolated from Lichen of Dirinaria sp.</title>
        <authorList>
            <person name="Kanchanasin P."/>
            <person name="Tanasupawat S."/>
            <person name="Phongsopitanun W."/>
        </authorList>
    </citation>
    <scope>NUCLEOTIDE SEQUENCE [LARGE SCALE GENOMIC DNA]</scope>
    <source>
        <strain evidence="4 5">LCR6-01</strain>
    </source>
</reference>
<evidence type="ECO:0000256" key="3">
    <source>
        <dbReference type="SAM" id="Phobius"/>
    </source>
</evidence>
<evidence type="ECO:0000256" key="1">
    <source>
        <dbReference type="ARBA" id="ARBA00004370"/>
    </source>
</evidence>
<dbReference type="PANTHER" id="PTHR37042:SF4">
    <property type="entry name" value="OUTER MEMBRANE PROTEIN RV1973"/>
    <property type="match status" value="1"/>
</dbReference>
<dbReference type="Proteomes" id="UP001522868">
    <property type="component" value="Unassembled WGS sequence"/>
</dbReference>
<proteinExistence type="predicted"/>
<evidence type="ECO:0000256" key="2">
    <source>
        <dbReference type="ARBA" id="ARBA00023136"/>
    </source>
</evidence>
<dbReference type="PANTHER" id="PTHR37042">
    <property type="entry name" value="OUTER MEMBRANE PROTEIN RV1973"/>
    <property type="match status" value="1"/>
</dbReference>
<evidence type="ECO:0000313" key="4">
    <source>
        <dbReference type="EMBL" id="MCK8680634.1"/>
    </source>
</evidence>
<organism evidence="4 5">
    <name type="scientific">Streptomyces lichenis</name>
    <dbReference type="NCBI Taxonomy" id="2306967"/>
    <lineage>
        <taxon>Bacteria</taxon>
        <taxon>Bacillati</taxon>
        <taxon>Actinomycetota</taxon>
        <taxon>Actinomycetes</taxon>
        <taxon>Kitasatosporales</taxon>
        <taxon>Streptomycetaceae</taxon>
        <taxon>Streptomyces</taxon>
    </lineage>
</organism>
<sequence length="173" mass="18417">MVTAPIAESGVRRWWAPVLAALLLASSAALLLTAQRYGAGARANTALTDATATGQVQDAVETSLTRVFSYTPATLDTTREAARGLLDGAAARQYEALFAQVDRRAADQRLTLTTRVVRSGVRRVSDGTAEVLVLLDQRGSRPGEEATVVAAQLSVTARLDGGGHWRITRITTR</sequence>
<dbReference type="RefSeq" id="WP_248636450.1">
    <property type="nucleotide sequence ID" value="NZ_JALPTH010000029.1"/>
</dbReference>
<keyword evidence="3" id="KW-1133">Transmembrane helix</keyword>
<protein>
    <recommendedName>
        <fullName evidence="6">Mce-associated membrane protein</fullName>
    </recommendedName>
</protein>
<keyword evidence="5" id="KW-1185">Reference proteome</keyword>
<dbReference type="EMBL" id="JALPTH010000029">
    <property type="protein sequence ID" value="MCK8680634.1"/>
    <property type="molecule type" value="Genomic_DNA"/>
</dbReference>
<gene>
    <name evidence="4" type="ORF">M1O15_25210</name>
</gene>
<comment type="subcellular location">
    <subcellularLocation>
        <location evidence="1">Membrane</location>
    </subcellularLocation>
</comment>
<feature type="transmembrane region" description="Helical" evidence="3">
    <location>
        <begin position="14"/>
        <end position="34"/>
    </location>
</feature>
<evidence type="ECO:0008006" key="6">
    <source>
        <dbReference type="Google" id="ProtNLM"/>
    </source>
</evidence>
<comment type="caution">
    <text evidence="4">The sequence shown here is derived from an EMBL/GenBank/DDBJ whole genome shotgun (WGS) entry which is preliminary data.</text>
</comment>